<gene>
    <name evidence="1" type="ORF">C7N83_04335</name>
</gene>
<reference evidence="1 2" key="1">
    <citation type="submission" date="2018-03" db="EMBL/GenBank/DDBJ databases">
        <title>Neisseria weixii sp. nov., isolated from the intestinal contents of Tibetan Plateau pika (Ochotona curzoniae) in Yushu, Qinghai Province, China.</title>
        <authorList>
            <person name="Gui Z."/>
        </authorList>
    </citation>
    <scope>NUCLEOTIDE SEQUENCE [LARGE SCALE GENOMIC DNA]</scope>
    <source>
        <strain evidence="1 2">ATCC 51483</strain>
    </source>
</reference>
<dbReference type="EMBL" id="PXYY01000016">
    <property type="protein sequence ID" value="PSJ80783.1"/>
    <property type="molecule type" value="Genomic_DNA"/>
</dbReference>
<evidence type="ECO:0000313" key="1">
    <source>
        <dbReference type="EMBL" id="PSJ80783.1"/>
    </source>
</evidence>
<dbReference type="PANTHER" id="PTHR30298:SF0">
    <property type="entry name" value="PROTEIN YBFL-RELATED"/>
    <property type="match status" value="1"/>
</dbReference>
<dbReference type="InterPro" id="IPR051698">
    <property type="entry name" value="Transposase_11-like"/>
</dbReference>
<protein>
    <recommendedName>
        <fullName evidence="3">Transposase IS4-like domain-containing protein</fullName>
    </recommendedName>
</protein>
<proteinExistence type="predicted"/>
<dbReference type="NCBIfam" id="NF033564">
    <property type="entry name" value="transpos_ISAs1"/>
    <property type="match status" value="1"/>
</dbReference>
<name>A0A2P7U1K2_9NEIS</name>
<organism evidence="1 2">
    <name type="scientific">Neisseria iguanae</name>
    <dbReference type="NCBI Taxonomy" id="90242"/>
    <lineage>
        <taxon>Bacteria</taxon>
        <taxon>Pseudomonadati</taxon>
        <taxon>Pseudomonadota</taxon>
        <taxon>Betaproteobacteria</taxon>
        <taxon>Neisseriales</taxon>
        <taxon>Neisseriaceae</taxon>
        <taxon>Neisseria</taxon>
    </lineage>
</organism>
<dbReference type="PANTHER" id="PTHR30298">
    <property type="entry name" value="H REPEAT-ASSOCIATED PREDICTED TRANSPOSASE"/>
    <property type="match status" value="1"/>
</dbReference>
<dbReference type="AlphaFoldDB" id="A0A2P7U1K2"/>
<comment type="caution">
    <text evidence="1">The sequence shown here is derived from an EMBL/GenBank/DDBJ whole genome shotgun (WGS) entry which is preliminary data.</text>
</comment>
<sequence length="125" mass="14355">MRSFAVESERHIDDKVTKQTRLYIGSPEPAAVRIRQSVRSHWAVENPLHWCLDMWFAGDRMCLQEQYAAKNMHRLKQLALNLINRGKSVKRRISSRRLMAAGDDEFGSFCQGGEIHAIALYANVP</sequence>
<accession>A0A2P7U1K2</accession>
<dbReference type="OrthoDB" id="8587058at2"/>
<evidence type="ECO:0008006" key="3">
    <source>
        <dbReference type="Google" id="ProtNLM"/>
    </source>
</evidence>
<dbReference type="InterPro" id="IPR047647">
    <property type="entry name" value="ISAs1_transpos"/>
</dbReference>
<keyword evidence="2" id="KW-1185">Reference proteome</keyword>
<evidence type="ECO:0000313" key="2">
    <source>
        <dbReference type="Proteomes" id="UP000241868"/>
    </source>
</evidence>
<dbReference type="Proteomes" id="UP000241868">
    <property type="component" value="Unassembled WGS sequence"/>
</dbReference>